<organism evidence="3 4">
    <name type="scientific">Aureicoccus marinus</name>
    <dbReference type="NCBI Taxonomy" id="754435"/>
    <lineage>
        <taxon>Bacteria</taxon>
        <taxon>Pseudomonadati</taxon>
        <taxon>Bacteroidota</taxon>
        <taxon>Flavobacteriia</taxon>
        <taxon>Flavobacteriales</taxon>
        <taxon>Flavobacteriaceae</taxon>
        <taxon>Aureicoccus</taxon>
    </lineage>
</organism>
<dbReference type="SUPFAM" id="SSF50037">
    <property type="entry name" value="C-terminal domain of transcriptional repressors"/>
    <property type="match status" value="1"/>
</dbReference>
<dbReference type="GO" id="GO:0046914">
    <property type="term" value="F:transition metal ion binding"/>
    <property type="evidence" value="ECO:0007669"/>
    <property type="project" value="InterPro"/>
</dbReference>
<feature type="domain" description="Ferrous iron transporter FeoA-like" evidence="2">
    <location>
        <begin position="3"/>
        <end position="74"/>
    </location>
</feature>
<dbReference type="Proteomes" id="UP000239366">
    <property type="component" value="Unassembled WGS sequence"/>
</dbReference>
<dbReference type="OrthoDB" id="9811076at2"/>
<comment type="caution">
    <text evidence="3">The sequence shown here is derived from an EMBL/GenBank/DDBJ whole genome shotgun (WGS) entry which is preliminary data.</text>
</comment>
<protein>
    <submittedName>
        <fullName evidence="3">Ferrous iron transport protein A</fullName>
    </submittedName>
</protein>
<keyword evidence="1" id="KW-0408">Iron</keyword>
<evidence type="ECO:0000313" key="4">
    <source>
        <dbReference type="Proteomes" id="UP000239366"/>
    </source>
</evidence>
<dbReference type="Gene3D" id="2.30.30.90">
    <property type="match status" value="1"/>
</dbReference>
<name>A0A2S7T844_9FLAO</name>
<evidence type="ECO:0000256" key="1">
    <source>
        <dbReference type="ARBA" id="ARBA00023004"/>
    </source>
</evidence>
<evidence type="ECO:0000259" key="2">
    <source>
        <dbReference type="SMART" id="SM00899"/>
    </source>
</evidence>
<dbReference type="PANTHER" id="PTHR42954:SF2">
    <property type="entry name" value="FE(2+) TRANSPORT PROTEIN A"/>
    <property type="match status" value="1"/>
</dbReference>
<dbReference type="InterPro" id="IPR008988">
    <property type="entry name" value="Transcriptional_repressor_C"/>
</dbReference>
<dbReference type="Pfam" id="PF04023">
    <property type="entry name" value="FeoA"/>
    <property type="match status" value="1"/>
</dbReference>
<dbReference type="InterPro" id="IPR052713">
    <property type="entry name" value="FeoA"/>
</dbReference>
<accession>A0A2S7T844</accession>
<sequence length="78" mass="8403">MAKTIAQLKQGESGIIKAFIGEELPVKLMEMGCLPGSAVELVQIAPLNDPLYITVDGTHMAIRRVTAAEIELEQNPQA</sequence>
<proteinExistence type="predicted"/>
<evidence type="ECO:0000313" key="3">
    <source>
        <dbReference type="EMBL" id="PQJ16100.1"/>
    </source>
</evidence>
<dbReference type="InterPro" id="IPR007167">
    <property type="entry name" value="Fe-transptr_FeoA-like"/>
</dbReference>
<reference evidence="4" key="1">
    <citation type="submission" date="2016-11" db="EMBL/GenBank/DDBJ databases">
        <title>Trade-off between light-utilization and light-protection in marine flavobacteria.</title>
        <authorList>
            <person name="Kumagai Y."/>
            <person name="Yoshizawa S."/>
            <person name="Kogure K."/>
        </authorList>
    </citation>
    <scope>NUCLEOTIDE SEQUENCE [LARGE SCALE GENOMIC DNA]</scope>
    <source>
        <strain evidence="4">SG-18</strain>
    </source>
</reference>
<dbReference type="AlphaFoldDB" id="A0A2S7T844"/>
<dbReference type="PANTHER" id="PTHR42954">
    <property type="entry name" value="FE(2+) TRANSPORT PROTEIN A"/>
    <property type="match status" value="1"/>
</dbReference>
<gene>
    <name evidence="3" type="ORF">BST99_10515</name>
</gene>
<dbReference type="RefSeq" id="WP_105001770.1">
    <property type="nucleotide sequence ID" value="NZ_MQVX01000001.1"/>
</dbReference>
<dbReference type="InterPro" id="IPR038157">
    <property type="entry name" value="FeoA_core_dom"/>
</dbReference>
<keyword evidence="4" id="KW-1185">Reference proteome</keyword>
<dbReference type="EMBL" id="MQVX01000001">
    <property type="protein sequence ID" value="PQJ16100.1"/>
    <property type="molecule type" value="Genomic_DNA"/>
</dbReference>
<dbReference type="SMART" id="SM00899">
    <property type="entry name" value="FeoA"/>
    <property type="match status" value="1"/>
</dbReference>